<dbReference type="Gene3D" id="3.90.550.10">
    <property type="entry name" value="Spore Coat Polysaccharide Biosynthesis Protein SpsA, Chain A"/>
    <property type="match status" value="1"/>
</dbReference>
<organism evidence="9 10">
    <name type="scientific">Desulforhopalus singaporensis</name>
    <dbReference type="NCBI Taxonomy" id="91360"/>
    <lineage>
        <taxon>Bacteria</taxon>
        <taxon>Pseudomonadati</taxon>
        <taxon>Thermodesulfobacteriota</taxon>
        <taxon>Desulfobulbia</taxon>
        <taxon>Desulfobulbales</taxon>
        <taxon>Desulfocapsaceae</taxon>
        <taxon>Desulforhopalus</taxon>
    </lineage>
</organism>
<dbReference type="GO" id="GO:0016779">
    <property type="term" value="F:nucleotidyltransferase activity"/>
    <property type="evidence" value="ECO:0007669"/>
    <property type="project" value="TreeGrafter"/>
</dbReference>
<keyword evidence="5" id="KW-0460">Magnesium</keyword>
<dbReference type="Pfam" id="PF12804">
    <property type="entry name" value="NTP_transf_3"/>
    <property type="match status" value="1"/>
</dbReference>
<dbReference type="STRING" id="91360.SAMN05660330_03067"/>
<keyword evidence="7" id="KW-0501">Molybdenum cofactor biosynthesis</keyword>
<keyword evidence="1" id="KW-0963">Cytoplasm</keyword>
<evidence type="ECO:0000313" key="9">
    <source>
        <dbReference type="EMBL" id="SDP52842.1"/>
    </source>
</evidence>
<reference evidence="9 10" key="1">
    <citation type="submission" date="2016-10" db="EMBL/GenBank/DDBJ databases">
        <authorList>
            <person name="de Groot N.N."/>
        </authorList>
    </citation>
    <scope>NUCLEOTIDE SEQUENCE [LARGE SCALE GENOMIC DNA]</scope>
    <source>
        <strain evidence="9 10">DSM 12130</strain>
    </source>
</reference>
<evidence type="ECO:0000256" key="6">
    <source>
        <dbReference type="ARBA" id="ARBA00023134"/>
    </source>
</evidence>
<dbReference type="SUPFAM" id="SSF53448">
    <property type="entry name" value="Nucleotide-diphospho-sugar transferases"/>
    <property type="match status" value="1"/>
</dbReference>
<dbReference type="InterPro" id="IPR029044">
    <property type="entry name" value="Nucleotide-diphossugar_trans"/>
</dbReference>
<evidence type="ECO:0000259" key="8">
    <source>
        <dbReference type="Pfam" id="PF12804"/>
    </source>
</evidence>
<dbReference type="RefSeq" id="WP_092224379.1">
    <property type="nucleotide sequence ID" value="NZ_FNJI01000024.1"/>
</dbReference>
<proteinExistence type="predicted"/>
<dbReference type="GO" id="GO:0046872">
    <property type="term" value="F:metal ion binding"/>
    <property type="evidence" value="ECO:0007669"/>
    <property type="project" value="UniProtKB-KW"/>
</dbReference>
<protein>
    <submittedName>
        <fullName evidence="9">Molybdopterin-guanine dinucleotide biosynthesis protein A</fullName>
    </submittedName>
</protein>
<dbReference type="PANTHER" id="PTHR19136:SF81">
    <property type="entry name" value="MOLYBDENUM COFACTOR GUANYLYLTRANSFERASE"/>
    <property type="match status" value="1"/>
</dbReference>
<evidence type="ECO:0000256" key="3">
    <source>
        <dbReference type="ARBA" id="ARBA00022723"/>
    </source>
</evidence>
<keyword evidence="6" id="KW-0342">GTP-binding</keyword>
<evidence type="ECO:0000256" key="2">
    <source>
        <dbReference type="ARBA" id="ARBA00022679"/>
    </source>
</evidence>
<evidence type="ECO:0000256" key="5">
    <source>
        <dbReference type="ARBA" id="ARBA00022842"/>
    </source>
</evidence>
<accession>A0A1H0TFK9</accession>
<dbReference type="CDD" id="cd02503">
    <property type="entry name" value="MobA"/>
    <property type="match status" value="1"/>
</dbReference>
<dbReference type="EMBL" id="FNJI01000024">
    <property type="protein sequence ID" value="SDP52842.1"/>
    <property type="molecule type" value="Genomic_DNA"/>
</dbReference>
<evidence type="ECO:0000256" key="7">
    <source>
        <dbReference type="ARBA" id="ARBA00023150"/>
    </source>
</evidence>
<dbReference type="InterPro" id="IPR013482">
    <property type="entry name" value="Molybde_CF_guanTrfase"/>
</dbReference>
<dbReference type="GO" id="GO:0006777">
    <property type="term" value="P:Mo-molybdopterin cofactor biosynthetic process"/>
    <property type="evidence" value="ECO:0007669"/>
    <property type="project" value="UniProtKB-KW"/>
</dbReference>
<dbReference type="AlphaFoldDB" id="A0A1H0TFK9"/>
<feature type="domain" description="MobA-like NTP transferase" evidence="8">
    <location>
        <begin position="129"/>
        <end position="269"/>
    </location>
</feature>
<dbReference type="OrthoDB" id="9788394at2"/>
<dbReference type="GO" id="GO:0005525">
    <property type="term" value="F:GTP binding"/>
    <property type="evidence" value="ECO:0007669"/>
    <property type="project" value="UniProtKB-KW"/>
</dbReference>
<name>A0A1H0TFK9_9BACT</name>
<dbReference type="InterPro" id="IPR025877">
    <property type="entry name" value="MobA-like_NTP_Trfase"/>
</dbReference>
<keyword evidence="2" id="KW-0808">Transferase</keyword>
<keyword evidence="10" id="KW-1185">Reference proteome</keyword>
<dbReference type="PANTHER" id="PTHR19136">
    <property type="entry name" value="MOLYBDENUM COFACTOR GUANYLYLTRANSFERASE"/>
    <property type="match status" value="1"/>
</dbReference>
<evidence type="ECO:0000256" key="1">
    <source>
        <dbReference type="ARBA" id="ARBA00022490"/>
    </source>
</evidence>
<keyword evidence="3" id="KW-0479">Metal-binding</keyword>
<dbReference type="Proteomes" id="UP000199073">
    <property type="component" value="Unassembled WGS sequence"/>
</dbReference>
<evidence type="ECO:0000313" key="10">
    <source>
        <dbReference type="Proteomes" id="UP000199073"/>
    </source>
</evidence>
<keyword evidence="4" id="KW-0547">Nucleotide-binding</keyword>
<evidence type="ECO:0000256" key="4">
    <source>
        <dbReference type="ARBA" id="ARBA00022741"/>
    </source>
</evidence>
<sequence>MRTRDSGENYPPTLSQLPVFKICGQDKRQREEFLQKALTVLDRRGLYGAVAGKDHLSGYALSCLARRFDVVFTLQGPDVQVQTIFLGSGPQAKGQTLCITGDGDRALEKFGDELAASLSRLMQAAPLWGCVLIGGRSSRMGRPKHLIRRAETGPTWIERAVALLRPEVDGIVVSGAGELPEELENCIRLPDIPGVAGPLTGIVAATRWHPMASWIFLACDMPLASTPALRWLLENRRAGSWGRVPKLAGANRCEPLFALYERCAGQLFEDRLLLGERSINQIGTHPKIDNPVIPDRFRGCWKNINTPDQLRQAENHRSESS</sequence>
<gene>
    <name evidence="9" type="ORF">SAMN05660330_03067</name>
</gene>